<keyword evidence="3" id="KW-0732">Signal</keyword>
<comment type="caution">
    <text evidence="4">The sequence shown here is derived from an EMBL/GenBank/DDBJ whole genome shotgun (WGS) entry which is preliminary data.</text>
</comment>
<evidence type="ECO:0008006" key="6">
    <source>
        <dbReference type="Google" id="ProtNLM"/>
    </source>
</evidence>
<keyword evidence="2" id="KW-1133">Transmembrane helix</keyword>
<feature type="compositionally biased region" description="Low complexity" evidence="1">
    <location>
        <begin position="54"/>
        <end position="65"/>
    </location>
</feature>
<organism evidence="4 5">
    <name type="scientific">Haloflavibacter putidus</name>
    <dbReference type="NCBI Taxonomy" id="2576776"/>
    <lineage>
        <taxon>Bacteria</taxon>
        <taxon>Pseudomonadati</taxon>
        <taxon>Bacteroidota</taxon>
        <taxon>Flavobacteriia</taxon>
        <taxon>Flavobacteriales</taxon>
        <taxon>Flavobacteriaceae</taxon>
        <taxon>Haloflavibacter</taxon>
    </lineage>
</organism>
<feature type="compositionally biased region" description="Polar residues" evidence="1">
    <location>
        <begin position="30"/>
        <end position="47"/>
    </location>
</feature>
<accession>A0A507ZWP0</accession>
<feature type="transmembrane region" description="Helical" evidence="2">
    <location>
        <begin position="86"/>
        <end position="102"/>
    </location>
</feature>
<evidence type="ECO:0000313" key="4">
    <source>
        <dbReference type="EMBL" id="TQD40684.1"/>
    </source>
</evidence>
<dbReference type="RefSeq" id="WP_141420415.1">
    <property type="nucleotide sequence ID" value="NZ_VIAR01000001.1"/>
</dbReference>
<evidence type="ECO:0000256" key="1">
    <source>
        <dbReference type="SAM" id="MobiDB-lite"/>
    </source>
</evidence>
<dbReference type="Proteomes" id="UP000317169">
    <property type="component" value="Unassembled WGS sequence"/>
</dbReference>
<evidence type="ECO:0000256" key="2">
    <source>
        <dbReference type="SAM" id="Phobius"/>
    </source>
</evidence>
<keyword evidence="5" id="KW-1185">Reference proteome</keyword>
<keyword evidence="2" id="KW-0812">Transmembrane</keyword>
<feature type="compositionally biased region" description="Pro residues" evidence="1">
    <location>
        <begin position="66"/>
        <end position="81"/>
    </location>
</feature>
<dbReference type="EMBL" id="VIAR01000001">
    <property type="protein sequence ID" value="TQD40684.1"/>
    <property type="molecule type" value="Genomic_DNA"/>
</dbReference>
<sequence>MSRRTNFRNIFLTATLLVATTVVVQAQNNEWTVPQNNDDNIGFTTQEPQEEDNNPTFTSGNSNPNSNPPTPQAADAPPPGLPINNWVPGFLLIAGVFGVYILKTTRKEA</sequence>
<gene>
    <name evidence="4" type="ORF">FKR84_01505</name>
</gene>
<keyword evidence="2" id="KW-0472">Membrane</keyword>
<proteinExistence type="predicted"/>
<evidence type="ECO:0000313" key="5">
    <source>
        <dbReference type="Proteomes" id="UP000317169"/>
    </source>
</evidence>
<reference evidence="4 5" key="1">
    <citation type="submission" date="2019-06" db="EMBL/GenBank/DDBJ databases">
        <title>Flavibacter putida gen. nov., sp. nov., a novel marine bacterium of the family Flavobacteriaceae isolated from coastal seawater.</title>
        <authorList>
            <person name="Feng X."/>
        </authorList>
    </citation>
    <scope>NUCLEOTIDE SEQUENCE [LARGE SCALE GENOMIC DNA]</scope>
    <source>
        <strain evidence="4 5">PLHSN227</strain>
    </source>
</reference>
<feature type="region of interest" description="Disordered" evidence="1">
    <location>
        <begin position="30"/>
        <end position="81"/>
    </location>
</feature>
<feature type="signal peptide" evidence="3">
    <location>
        <begin position="1"/>
        <end position="26"/>
    </location>
</feature>
<dbReference type="AlphaFoldDB" id="A0A507ZWP0"/>
<protein>
    <recommendedName>
        <fullName evidence="6">PGF-CTERM protein</fullName>
    </recommendedName>
</protein>
<evidence type="ECO:0000256" key="3">
    <source>
        <dbReference type="SAM" id="SignalP"/>
    </source>
</evidence>
<feature type="chain" id="PRO_5021421409" description="PGF-CTERM protein" evidence="3">
    <location>
        <begin position="27"/>
        <end position="109"/>
    </location>
</feature>
<name>A0A507ZWP0_9FLAO</name>